<reference evidence="2" key="1">
    <citation type="journal article" date="2023" name="Front. Plant Sci.">
        <title>Chromosomal-level genome assembly of Melastoma candidum provides insights into trichome evolution.</title>
        <authorList>
            <person name="Zhong Y."/>
            <person name="Wu W."/>
            <person name="Sun C."/>
            <person name="Zou P."/>
            <person name="Liu Y."/>
            <person name="Dai S."/>
            <person name="Zhou R."/>
        </authorList>
    </citation>
    <scope>NUCLEOTIDE SEQUENCE [LARGE SCALE GENOMIC DNA]</scope>
</reference>
<evidence type="ECO:0000313" key="1">
    <source>
        <dbReference type="EMBL" id="KAI4303502.1"/>
    </source>
</evidence>
<dbReference type="Proteomes" id="UP001057402">
    <property type="component" value="Chromosome 12"/>
</dbReference>
<evidence type="ECO:0000313" key="2">
    <source>
        <dbReference type="Proteomes" id="UP001057402"/>
    </source>
</evidence>
<protein>
    <submittedName>
        <fullName evidence="1">Uncharacterized protein</fullName>
    </submittedName>
</protein>
<comment type="caution">
    <text evidence="1">The sequence shown here is derived from an EMBL/GenBank/DDBJ whole genome shotgun (WGS) entry which is preliminary data.</text>
</comment>
<dbReference type="EMBL" id="CM042891">
    <property type="protein sequence ID" value="KAI4303502.1"/>
    <property type="molecule type" value="Genomic_DNA"/>
</dbReference>
<accession>A0ACB9L2B3</accession>
<gene>
    <name evidence="1" type="ORF">MLD38_039122</name>
</gene>
<keyword evidence="2" id="KW-1185">Reference proteome</keyword>
<sequence>MADDSTPLALATIHEENIVHGSAKGDAHPTPDRDAVLARIEREKTLALIKAWEENEKAKAVNRAHKKLVEIGSWETNMKASVEALIKKAEEDMEKKKAEHVAKFRIKIAKLHEEVEAKRVTITSRRGEVVTKVEDQATKFRSTGYVPRDFFRMLRLLKQ</sequence>
<name>A0ACB9L2B3_9MYRT</name>
<proteinExistence type="predicted"/>
<organism evidence="1 2">
    <name type="scientific">Melastoma candidum</name>
    <dbReference type="NCBI Taxonomy" id="119954"/>
    <lineage>
        <taxon>Eukaryota</taxon>
        <taxon>Viridiplantae</taxon>
        <taxon>Streptophyta</taxon>
        <taxon>Embryophyta</taxon>
        <taxon>Tracheophyta</taxon>
        <taxon>Spermatophyta</taxon>
        <taxon>Magnoliopsida</taxon>
        <taxon>eudicotyledons</taxon>
        <taxon>Gunneridae</taxon>
        <taxon>Pentapetalae</taxon>
        <taxon>rosids</taxon>
        <taxon>malvids</taxon>
        <taxon>Myrtales</taxon>
        <taxon>Melastomataceae</taxon>
        <taxon>Melastomatoideae</taxon>
        <taxon>Melastomateae</taxon>
        <taxon>Melastoma</taxon>
    </lineage>
</organism>